<sequence length="211" mass="23220">MSYDHVLLPSGVATSADAVEAYLATQQGQPETDAVATIAAEVNRRNEELPEQDAFLSAPVDVAGAALYVASPYDAIGHVRALLFELGTPQDYALYDPQLNWLIDPAGRVDATVTHGGAGEFPYLTEQLARQWVTELAEPNPYLIVERGEHRYIQTYRDEPGLYLLEYRDGSPDRHFGTKVEDGAQVAAIIWEWTTGGHAGLDALDWEQVSF</sequence>
<evidence type="ECO:0000313" key="2">
    <source>
        <dbReference type="Proteomes" id="UP000565711"/>
    </source>
</evidence>
<comment type="caution">
    <text evidence="1">The sequence shown here is derived from an EMBL/GenBank/DDBJ whole genome shotgun (WGS) entry which is preliminary data.</text>
</comment>
<dbReference type="AlphaFoldDB" id="A0A846XW89"/>
<reference evidence="1 2" key="1">
    <citation type="submission" date="2020-04" db="EMBL/GenBank/DDBJ databases">
        <title>MicrobeNet Type strains.</title>
        <authorList>
            <person name="Nicholson A.C."/>
        </authorList>
    </citation>
    <scope>NUCLEOTIDE SEQUENCE [LARGE SCALE GENOMIC DNA]</scope>
    <source>
        <strain evidence="1 2">JCM 12354</strain>
    </source>
</reference>
<evidence type="ECO:0000313" key="1">
    <source>
        <dbReference type="EMBL" id="NKY50100.1"/>
    </source>
</evidence>
<protein>
    <submittedName>
        <fullName evidence="1">Uncharacterized protein</fullName>
    </submittedName>
</protein>
<gene>
    <name evidence="1" type="ORF">HGA08_07755</name>
</gene>
<dbReference type="RefSeq" id="WP_067870727.1">
    <property type="nucleotide sequence ID" value="NZ_JAAXOP010000003.1"/>
</dbReference>
<organism evidence="1 2">
    <name type="scientific">Nocardia vermiculata</name>
    <dbReference type="NCBI Taxonomy" id="257274"/>
    <lineage>
        <taxon>Bacteria</taxon>
        <taxon>Bacillati</taxon>
        <taxon>Actinomycetota</taxon>
        <taxon>Actinomycetes</taxon>
        <taxon>Mycobacteriales</taxon>
        <taxon>Nocardiaceae</taxon>
        <taxon>Nocardia</taxon>
    </lineage>
</organism>
<keyword evidence="2" id="KW-1185">Reference proteome</keyword>
<accession>A0A846XW89</accession>
<dbReference type="Proteomes" id="UP000565711">
    <property type="component" value="Unassembled WGS sequence"/>
</dbReference>
<dbReference type="EMBL" id="JAAXOP010000003">
    <property type="protein sequence ID" value="NKY50100.1"/>
    <property type="molecule type" value="Genomic_DNA"/>
</dbReference>
<name>A0A846XW89_9NOCA</name>
<proteinExistence type="predicted"/>